<dbReference type="SUPFAM" id="SSF56281">
    <property type="entry name" value="Metallo-hydrolase/oxidoreductase"/>
    <property type="match status" value="1"/>
</dbReference>
<evidence type="ECO:0000256" key="4">
    <source>
        <dbReference type="ARBA" id="ARBA00022801"/>
    </source>
</evidence>
<dbReference type="InterPro" id="IPR036866">
    <property type="entry name" value="RibonucZ/Hydroxyglut_hydro"/>
</dbReference>
<dbReference type="InterPro" id="IPR004613">
    <property type="entry name" value="RNase_J"/>
</dbReference>
<keyword evidence="2" id="KW-0540">Nuclease</keyword>
<reference evidence="9 10" key="1">
    <citation type="submission" date="2020-08" db="EMBL/GenBank/DDBJ databases">
        <title>Genomic Encyclopedia of Type Strains, Phase III (KMG-III): the genomes of soil and plant-associated and newly described type strains.</title>
        <authorList>
            <person name="Whitman W."/>
        </authorList>
    </citation>
    <scope>NUCLEOTIDE SEQUENCE [LARGE SCALE GENOMIC DNA]</scope>
    <source>
        <strain evidence="9 10">CECT 8803</strain>
    </source>
</reference>
<keyword evidence="5" id="KW-0862">Zinc</keyword>
<dbReference type="CDD" id="cd07714">
    <property type="entry name" value="RNaseJ_MBL-fold"/>
    <property type="match status" value="1"/>
</dbReference>
<dbReference type="NCBIfam" id="TIGR00649">
    <property type="entry name" value="MG423"/>
    <property type="match status" value="1"/>
</dbReference>
<dbReference type="GO" id="GO:0003723">
    <property type="term" value="F:RNA binding"/>
    <property type="evidence" value="ECO:0007669"/>
    <property type="project" value="UniProtKB-KW"/>
</dbReference>
<keyword evidence="4 9" id="KW-0378">Hydrolase</keyword>
<dbReference type="PANTHER" id="PTHR43694">
    <property type="entry name" value="RIBONUCLEASE J"/>
    <property type="match status" value="1"/>
</dbReference>
<evidence type="ECO:0000313" key="10">
    <source>
        <dbReference type="Proteomes" id="UP000581135"/>
    </source>
</evidence>
<proteinExistence type="predicted"/>
<keyword evidence="6" id="KW-0269">Exonuclease</keyword>
<accession>A0A839SWI1</accession>
<evidence type="ECO:0000256" key="7">
    <source>
        <dbReference type="ARBA" id="ARBA00022884"/>
    </source>
</evidence>
<dbReference type="GO" id="GO:0004527">
    <property type="term" value="F:exonuclease activity"/>
    <property type="evidence" value="ECO:0007669"/>
    <property type="project" value="UniProtKB-KW"/>
</dbReference>
<dbReference type="Pfam" id="PF22505">
    <property type="entry name" value="RNase_J_b_CASP"/>
    <property type="match status" value="1"/>
</dbReference>
<protein>
    <submittedName>
        <fullName evidence="9">Ribonuclease J</fullName>
        <ecNumber evidence="9">3.1.-.-</ecNumber>
    </submittedName>
</protein>
<evidence type="ECO:0000256" key="2">
    <source>
        <dbReference type="ARBA" id="ARBA00022722"/>
    </source>
</evidence>
<evidence type="ECO:0000256" key="3">
    <source>
        <dbReference type="ARBA" id="ARBA00022723"/>
    </source>
</evidence>
<gene>
    <name evidence="9" type="ORF">FHR98_002162</name>
</gene>
<name>A0A839SWI1_9PROT</name>
<evidence type="ECO:0000313" key="9">
    <source>
        <dbReference type="EMBL" id="MBB3065866.1"/>
    </source>
</evidence>
<dbReference type="SMART" id="SM00849">
    <property type="entry name" value="Lactamase_B"/>
    <property type="match status" value="1"/>
</dbReference>
<dbReference type="GO" id="GO:0046872">
    <property type="term" value="F:metal ion binding"/>
    <property type="evidence" value="ECO:0007669"/>
    <property type="project" value="UniProtKB-KW"/>
</dbReference>
<dbReference type="PANTHER" id="PTHR43694:SF1">
    <property type="entry name" value="RIBONUCLEASE J"/>
    <property type="match status" value="1"/>
</dbReference>
<dbReference type="InterPro" id="IPR001279">
    <property type="entry name" value="Metallo-B-lactamas"/>
</dbReference>
<keyword evidence="7" id="KW-0694">RNA-binding</keyword>
<dbReference type="AlphaFoldDB" id="A0A839SWI1"/>
<keyword evidence="10" id="KW-1185">Reference proteome</keyword>
<dbReference type="InterPro" id="IPR042173">
    <property type="entry name" value="RNase_J_2"/>
</dbReference>
<evidence type="ECO:0000256" key="6">
    <source>
        <dbReference type="ARBA" id="ARBA00022839"/>
    </source>
</evidence>
<dbReference type="Pfam" id="PF17770">
    <property type="entry name" value="RNase_J_C"/>
    <property type="match status" value="1"/>
</dbReference>
<dbReference type="Pfam" id="PF00753">
    <property type="entry name" value="Lactamase_B"/>
    <property type="match status" value="1"/>
</dbReference>
<evidence type="ECO:0000256" key="1">
    <source>
        <dbReference type="ARBA" id="ARBA00022490"/>
    </source>
</evidence>
<keyword evidence="1" id="KW-0963">Cytoplasm</keyword>
<organism evidence="9 10">
    <name type="scientific">Limibacillus halophilus</name>
    <dbReference type="NCBI Taxonomy" id="1579333"/>
    <lineage>
        <taxon>Bacteria</taxon>
        <taxon>Pseudomonadati</taxon>
        <taxon>Pseudomonadota</taxon>
        <taxon>Alphaproteobacteria</taxon>
        <taxon>Rhodospirillales</taxon>
        <taxon>Rhodovibrionaceae</taxon>
        <taxon>Limibacillus</taxon>
    </lineage>
</organism>
<evidence type="ECO:0000259" key="8">
    <source>
        <dbReference type="SMART" id="SM00849"/>
    </source>
</evidence>
<dbReference type="EC" id="3.1.-.-" evidence="9"/>
<keyword evidence="3" id="KW-0479">Metal-binding</keyword>
<dbReference type="InterPro" id="IPR011108">
    <property type="entry name" value="RMMBL"/>
</dbReference>
<dbReference type="Pfam" id="PF07521">
    <property type="entry name" value="RMMBL"/>
    <property type="match status" value="1"/>
</dbReference>
<dbReference type="RefSeq" id="WP_322091244.1">
    <property type="nucleotide sequence ID" value="NZ_JACHXA010000005.1"/>
</dbReference>
<dbReference type="InterPro" id="IPR041636">
    <property type="entry name" value="RNase_J_C"/>
</dbReference>
<dbReference type="Gene3D" id="3.10.20.580">
    <property type="match status" value="1"/>
</dbReference>
<dbReference type="Proteomes" id="UP000581135">
    <property type="component" value="Unassembled WGS sequence"/>
</dbReference>
<comment type="caution">
    <text evidence="9">The sequence shown here is derived from an EMBL/GenBank/DDBJ whole genome shotgun (WGS) entry which is preliminary data.</text>
</comment>
<dbReference type="EMBL" id="JACHXA010000005">
    <property type="protein sequence ID" value="MBB3065866.1"/>
    <property type="molecule type" value="Genomic_DNA"/>
</dbReference>
<dbReference type="InterPro" id="IPR055132">
    <property type="entry name" value="RNase_J_b_CASP"/>
</dbReference>
<feature type="domain" description="Metallo-beta-lactamase" evidence="8">
    <location>
        <begin position="22"/>
        <end position="217"/>
    </location>
</feature>
<evidence type="ECO:0000256" key="5">
    <source>
        <dbReference type="ARBA" id="ARBA00022833"/>
    </source>
</evidence>
<sequence length="554" mass="60888">MADFPEKEALYFLPLGGTGEIGMNLNLYGHDGAWLMVDLGVTFGDERVPGVDLVMPDPAFIEARRKDLVGLILTHAHEDHLGAVPYLWDRLGCPVYATAFTASLLRRKLEEVGLLGKVPIHEVNLSGSFSVGPFEIELVTLTHSIPEPNALIIKTPMGTVLHTGDWKLDPEPLLGDNFDEARLRRLADEDVLAMVCDSTNALVEGESGSESGVQQGLLRLISGLDQRVAVGCFASNVARLHSLGQVARKTGRRVALVGRSLHRMVEAAQETGYLLDFPNTVDEREIGYLPRSEVMLICTGSQGEARSALARIARKEHAHVKLEAGDAVVFSSRIIPGNEVSIFSLQNLLALDGVQVYTDDDHPIHVSGHPAREELTQMYHWVRPRIAIPVHGEPRMLQEHAQLARECQVPESIISANGDLIRLAPGPAEIVSQVPSGRLALDGQKVRPIDSEVLRSRVRMLHNGSAGVTLVIDEDGELLADPVISCHGLLDEEEQEANMEDVADYIERQIASLRKSERRNDAIVTETARVALRRSFKRLTGRKPVTQVHVIRLE</sequence>
<dbReference type="Gene3D" id="3.60.15.10">
    <property type="entry name" value="Ribonuclease Z/Hydroxyacylglutathione hydrolase-like"/>
    <property type="match status" value="1"/>
</dbReference>
<dbReference type="Gene3D" id="3.40.50.10710">
    <property type="entry name" value="Metallo-hydrolase/oxidoreductase"/>
    <property type="match status" value="1"/>
</dbReference>